<reference evidence="3 4" key="1">
    <citation type="submission" date="2019-03" db="EMBL/GenBank/DDBJ databases">
        <title>Genomic Encyclopedia of Type Strains, Phase IV (KMG-IV): sequencing the most valuable type-strain genomes for metagenomic binning, comparative biology and taxonomic classification.</title>
        <authorList>
            <person name="Goeker M."/>
        </authorList>
    </citation>
    <scope>NUCLEOTIDE SEQUENCE [LARGE SCALE GENOMIC DNA]</scope>
    <source>
        <strain evidence="3 4">DSM 103792</strain>
    </source>
</reference>
<evidence type="ECO:0000256" key="2">
    <source>
        <dbReference type="SAM" id="MobiDB-lite"/>
    </source>
</evidence>
<comment type="caution">
    <text evidence="3">The sequence shown here is derived from an EMBL/GenBank/DDBJ whole genome shotgun (WGS) entry which is preliminary data.</text>
</comment>
<dbReference type="GO" id="GO:0005829">
    <property type="term" value="C:cytosol"/>
    <property type="evidence" value="ECO:0007669"/>
    <property type="project" value="TreeGrafter"/>
</dbReference>
<dbReference type="Proteomes" id="UP000295375">
    <property type="component" value="Unassembled WGS sequence"/>
</dbReference>
<proteinExistence type="inferred from homology"/>
<evidence type="ECO:0000256" key="1">
    <source>
        <dbReference type="ARBA" id="ARBA00043985"/>
    </source>
</evidence>
<feature type="region of interest" description="Disordered" evidence="2">
    <location>
        <begin position="140"/>
        <end position="166"/>
    </location>
</feature>
<name>A0A4R6UJ35_9GAMM</name>
<dbReference type="GO" id="GO:0009271">
    <property type="term" value="P:phage shock"/>
    <property type="evidence" value="ECO:0007669"/>
    <property type="project" value="TreeGrafter"/>
</dbReference>
<dbReference type="PANTHER" id="PTHR31088">
    <property type="entry name" value="MEMBRANE-ASSOCIATED PROTEIN VIPP1, CHLOROPLASTIC"/>
    <property type="match status" value="1"/>
</dbReference>
<evidence type="ECO:0000313" key="4">
    <source>
        <dbReference type="Proteomes" id="UP000295375"/>
    </source>
</evidence>
<organism evidence="3 4">
    <name type="scientific">Permianibacter aggregans</name>
    <dbReference type="NCBI Taxonomy" id="1510150"/>
    <lineage>
        <taxon>Bacteria</taxon>
        <taxon>Pseudomonadati</taxon>
        <taxon>Pseudomonadota</taxon>
        <taxon>Gammaproteobacteria</taxon>
        <taxon>Pseudomonadales</taxon>
        <taxon>Pseudomonadaceae</taxon>
        <taxon>Permianibacter</taxon>
    </lineage>
</organism>
<dbReference type="OrthoDB" id="6649369at2"/>
<dbReference type="RefSeq" id="WP_133593690.1">
    <property type="nucleotide sequence ID" value="NZ_CP037953.1"/>
</dbReference>
<sequence>MKESLASRVGRLVSASVNAAVDAVENLSPDMVLQQTVREIEGAIDDVRAEIGRVIAQKHLASKKLMEENARHADLSEKIELAVKEGRDDLAEAGIASQMDIEARIPVLENTVTESGHREQELNSYLNALQSKKRDMEAELRHYREQQRKAQTAAGTGAGQSGSVETKVEKATGAFDRVMERSTGVSSSQRVADMKSAAQVAELEDLSRKNRIKERLAAIKANQ</sequence>
<dbReference type="PANTHER" id="PTHR31088:SF6">
    <property type="entry name" value="PHAGE SHOCK PROTEIN A"/>
    <property type="match status" value="1"/>
</dbReference>
<gene>
    <name evidence="3" type="ORF">EV696_1312</name>
</gene>
<dbReference type="AlphaFoldDB" id="A0A4R6UJ35"/>
<keyword evidence="4" id="KW-1185">Reference proteome</keyword>
<accession>A0A4R6UJ35</accession>
<dbReference type="InterPro" id="IPR007157">
    <property type="entry name" value="PspA_VIPP1"/>
</dbReference>
<evidence type="ECO:0000313" key="3">
    <source>
        <dbReference type="EMBL" id="TDQ43204.1"/>
    </source>
</evidence>
<comment type="similarity">
    <text evidence="1">Belongs to the PspA/Vipp/IM30 family.</text>
</comment>
<dbReference type="Pfam" id="PF04012">
    <property type="entry name" value="PspA_IM30"/>
    <property type="match status" value="1"/>
</dbReference>
<protein>
    <submittedName>
        <fullName evidence="3">Phage shock protein A (PspA) family protein</fullName>
    </submittedName>
</protein>
<dbReference type="EMBL" id="SNYM01000031">
    <property type="protein sequence ID" value="TDQ43204.1"/>
    <property type="molecule type" value="Genomic_DNA"/>
</dbReference>